<proteinExistence type="predicted"/>
<feature type="compositionally biased region" description="Polar residues" evidence="1">
    <location>
        <begin position="67"/>
        <end position="85"/>
    </location>
</feature>
<organism evidence="4">
    <name type="scientific">Schistocephalus solidus</name>
    <name type="common">Tapeworm</name>
    <dbReference type="NCBI Taxonomy" id="70667"/>
    <lineage>
        <taxon>Eukaryota</taxon>
        <taxon>Metazoa</taxon>
        <taxon>Spiralia</taxon>
        <taxon>Lophotrochozoa</taxon>
        <taxon>Platyhelminthes</taxon>
        <taxon>Cestoda</taxon>
        <taxon>Eucestoda</taxon>
        <taxon>Diphyllobothriidea</taxon>
        <taxon>Diphyllobothriidae</taxon>
        <taxon>Schistocephalus</taxon>
    </lineage>
</organism>
<evidence type="ECO:0000313" key="2">
    <source>
        <dbReference type="EMBL" id="VDM00850.1"/>
    </source>
</evidence>
<reference evidence="4" key="1">
    <citation type="submission" date="2016-06" db="UniProtKB">
        <authorList>
            <consortium name="WormBaseParasite"/>
        </authorList>
    </citation>
    <scope>IDENTIFICATION</scope>
</reference>
<keyword evidence="3" id="KW-1185">Reference proteome</keyword>
<evidence type="ECO:0000256" key="1">
    <source>
        <dbReference type="SAM" id="MobiDB-lite"/>
    </source>
</evidence>
<feature type="compositionally biased region" description="Low complexity" evidence="1">
    <location>
        <begin position="35"/>
        <end position="61"/>
    </location>
</feature>
<sequence length="136" mass="15037">MFRAVSERTLRRRAQKGFLADLRQIAENVREMYPSDSSSSSWHLTSSSSSSYDDSDSVISSVDEETSWTSEISDVAANKSSSTPTIEEEPTVREAMSSWAIRSRIPLVHLSSLLKIIRRLTSDLPADARTLLGGGK</sequence>
<reference evidence="2 3" key="2">
    <citation type="submission" date="2018-11" db="EMBL/GenBank/DDBJ databases">
        <authorList>
            <consortium name="Pathogen Informatics"/>
        </authorList>
    </citation>
    <scope>NUCLEOTIDE SEQUENCE [LARGE SCALE GENOMIC DNA]</scope>
    <source>
        <strain evidence="2 3">NST_G2</strain>
    </source>
</reference>
<name>A0A183TDB7_SCHSO</name>
<feature type="region of interest" description="Disordered" evidence="1">
    <location>
        <begin position="32"/>
        <end position="92"/>
    </location>
</feature>
<dbReference type="OrthoDB" id="10036512at2759"/>
<dbReference type="AlphaFoldDB" id="A0A183TDB7"/>
<accession>A0A183TDB7</accession>
<protein>
    <submittedName>
        <fullName evidence="2 4">Uncharacterized protein</fullName>
    </submittedName>
</protein>
<gene>
    <name evidence="2" type="ORF">SSLN_LOCUS14464</name>
</gene>
<evidence type="ECO:0000313" key="4">
    <source>
        <dbReference type="WBParaSite" id="SSLN_0001501201-mRNA-1"/>
    </source>
</evidence>
<dbReference type="Proteomes" id="UP000275846">
    <property type="component" value="Unassembled WGS sequence"/>
</dbReference>
<evidence type="ECO:0000313" key="3">
    <source>
        <dbReference type="Proteomes" id="UP000275846"/>
    </source>
</evidence>
<dbReference type="EMBL" id="UYSU01039001">
    <property type="protein sequence ID" value="VDM00850.1"/>
    <property type="molecule type" value="Genomic_DNA"/>
</dbReference>
<dbReference type="WBParaSite" id="SSLN_0001501201-mRNA-1">
    <property type="protein sequence ID" value="SSLN_0001501201-mRNA-1"/>
    <property type="gene ID" value="SSLN_0001501201"/>
</dbReference>